<keyword evidence="6" id="KW-0560">Oxidoreductase</keyword>
<dbReference type="GO" id="GO:0004411">
    <property type="term" value="F:homogentisate 1,2-dioxygenase activity"/>
    <property type="evidence" value="ECO:0007669"/>
    <property type="project" value="InterPro"/>
</dbReference>
<dbReference type="GO" id="GO:0005737">
    <property type="term" value="C:cytoplasm"/>
    <property type="evidence" value="ECO:0007669"/>
    <property type="project" value="TreeGrafter"/>
</dbReference>
<dbReference type="PANTHER" id="PTHR11056">
    <property type="entry name" value="HOMOGENTISATE 1,2-DIOXYGENASE"/>
    <property type="match status" value="1"/>
</dbReference>
<dbReference type="GO" id="GO:0046872">
    <property type="term" value="F:metal ion binding"/>
    <property type="evidence" value="ECO:0007669"/>
    <property type="project" value="UniProtKB-KW"/>
</dbReference>
<feature type="binding site" evidence="4">
    <location>
        <position position="337"/>
    </location>
    <ligand>
        <name>Fe cation</name>
        <dbReference type="ChEBI" id="CHEBI:24875"/>
    </ligand>
</feature>
<feature type="domain" description="Cupin type-2" evidence="5">
    <location>
        <begin position="105"/>
        <end position="171"/>
    </location>
</feature>
<dbReference type="Pfam" id="PF07883">
    <property type="entry name" value="Cupin_2"/>
    <property type="match status" value="1"/>
</dbReference>
<dbReference type="GO" id="GO:0006570">
    <property type="term" value="P:tyrosine metabolic process"/>
    <property type="evidence" value="ECO:0007669"/>
    <property type="project" value="InterPro"/>
</dbReference>
<evidence type="ECO:0000259" key="5">
    <source>
        <dbReference type="Pfam" id="PF07883"/>
    </source>
</evidence>
<dbReference type="SUPFAM" id="SSF51182">
    <property type="entry name" value="RmlC-like cupins"/>
    <property type="match status" value="1"/>
</dbReference>
<dbReference type="PANTHER" id="PTHR11056:SF0">
    <property type="entry name" value="HOMOGENTISATE 1,2-DIOXYGENASE"/>
    <property type="match status" value="1"/>
</dbReference>
<accession>A0A6M4IKR6</accession>
<dbReference type="InterPro" id="IPR013096">
    <property type="entry name" value="Cupin_2"/>
</dbReference>
<proteinExistence type="inferred from homology"/>
<keyword evidence="4" id="KW-0479">Metal-binding</keyword>
<dbReference type="InterPro" id="IPR014710">
    <property type="entry name" value="RmlC-like_jellyroll"/>
</dbReference>
<evidence type="ECO:0000256" key="4">
    <source>
        <dbReference type="PIRSR" id="PIRSR605708-2"/>
    </source>
</evidence>
<dbReference type="GO" id="GO:0006559">
    <property type="term" value="P:L-phenylalanine catabolic process"/>
    <property type="evidence" value="ECO:0007669"/>
    <property type="project" value="InterPro"/>
</dbReference>
<keyword evidence="6" id="KW-0223">Dioxygenase</keyword>
<dbReference type="Gene3D" id="2.60.120.10">
    <property type="entry name" value="Jelly Rolls"/>
    <property type="match status" value="1"/>
</dbReference>
<name>A0A6M4IKR6_9BACT</name>
<dbReference type="InterPro" id="IPR005708">
    <property type="entry name" value="Homogentis_dOase"/>
</dbReference>
<gene>
    <name evidence="6" type="ORF">HKW67_03540</name>
</gene>
<sequence length="397" mass="45278">MPFYHQLGSVPRKRHIVFRRPDGGLYAEELMGHEGFVGTSSLLYHTHPPTTYKSARKVRDFVLEADVDTSLRHRHFLTSRTTNGGSATLDRLPLLFNTDIVMLYVEPDTNDAHFYRNSQADEVVYVVEGSGVLESVYGELPYKPGDYVVIHRNITHRWRHDLTAGATKFLVMESRGHIRVPSRYRNNFGQMLEGAPFSERDIRRPMQLVPHDEMGDFPILVKQYDALNELVLDHHPFDVVGWDGYFYPWIFNIHDFEPIVGRIHQPPPVHQTFQGDGFVICSFCPRPYDFDPQAIPAPYNHSNVDSDEVLFYASSEFMSRKGIEYGSITHHPDGLAHGPHPGRTEASIGAKYTNELAVMMDSFKPLKVAKLAMAIEDPAYHKSWIDAQHAQYSPPTS</sequence>
<keyword evidence="7" id="KW-1185">Reference proteome</keyword>
<evidence type="ECO:0000256" key="2">
    <source>
        <dbReference type="ARBA" id="ARBA00007757"/>
    </source>
</evidence>
<dbReference type="CDD" id="cd02208">
    <property type="entry name" value="cupin_RmlC-like"/>
    <property type="match status" value="1"/>
</dbReference>
<feature type="active site" description="Proton acceptor" evidence="3">
    <location>
        <position position="264"/>
    </location>
</feature>
<evidence type="ECO:0000256" key="1">
    <source>
        <dbReference type="ARBA" id="ARBA00001962"/>
    </source>
</evidence>
<reference evidence="6 7" key="1">
    <citation type="submission" date="2020-05" db="EMBL/GenBank/DDBJ databases">
        <title>Complete genome sequence of Gemmatimonas greenlandica TET16.</title>
        <authorList>
            <person name="Zeng Y."/>
        </authorList>
    </citation>
    <scope>NUCLEOTIDE SEQUENCE [LARGE SCALE GENOMIC DNA]</scope>
    <source>
        <strain evidence="6 7">TET16</strain>
    </source>
</reference>
<keyword evidence="4" id="KW-0408">Iron</keyword>
<dbReference type="Proteomes" id="UP000500938">
    <property type="component" value="Chromosome"/>
</dbReference>
<evidence type="ECO:0000256" key="3">
    <source>
        <dbReference type="PIRSR" id="PIRSR605708-1"/>
    </source>
</evidence>
<comment type="similarity">
    <text evidence="2">Belongs to the homogentisate dioxygenase family.</text>
</comment>
<feature type="binding site" evidence="4">
    <location>
        <position position="301"/>
    </location>
    <ligand>
        <name>Fe cation</name>
        <dbReference type="ChEBI" id="CHEBI:24875"/>
    </ligand>
</feature>
<organism evidence="6 7">
    <name type="scientific">Gemmatimonas groenlandica</name>
    <dbReference type="NCBI Taxonomy" id="2732249"/>
    <lineage>
        <taxon>Bacteria</taxon>
        <taxon>Pseudomonadati</taxon>
        <taxon>Gemmatimonadota</taxon>
        <taxon>Gemmatimonadia</taxon>
        <taxon>Gemmatimonadales</taxon>
        <taxon>Gemmatimonadaceae</taxon>
        <taxon>Gemmatimonas</taxon>
    </lineage>
</organism>
<dbReference type="InterPro" id="IPR011051">
    <property type="entry name" value="RmlC_Cupin_sf"/>
</dbReference>
<dbReference type="EMBL" id="CP053085">
    <property type="protein sequence ID" value="QJR34655.1"/>
    <property type="molecule type" value="Genomic_DNA"/>
</dbReference>
<evidence type="ECO:0000313" key="7">
    <source>
        <dbReference type="Proteomes" id="UP000500938"/>
    </source>
</evidence>
<evidence type="ECO:0000313" key="6">
    <source>
        <dbReference type="EMBL" id="QJR34655.1"/>
    </source>
</evidence>
<comment type="cofactor">
    <cofactor evidence="1 4">
        <name>Fe cation</name>
        <dbReference type="ChEBI" id="CHEBI:24875"/>
    </cofactor>
</comment>
<dbReference type="KEGG" id="ggr:HKW67_03540"/>
<feature type="binding site" evidence="4">
    <location>
        <position position="307"/>
    </location>
    <ligand>
        <name>Fe cation</name>
        <dbReference type="ChEBI" id="CHEBI:24875"/>
    </ligand>
</feature>
<dbReference type="RefSeq" id="WP_171224083.1">
    <property type="nucleotide sequence ID" value="NZ_CP053085.1"/>
</dbReference>
<protein>
    <submittedName>
        <fullName evidence="6">Homogentisate 1,2-dioxygenase</fullName>
    </submittedName>
</protein>
<dbReference type="AlphaFoldDB" id="A0A6M4IKR6"/>